<keyword evidence="1" id="KW-0812">Transmembrane</keyword>
<proteinExistence type="predicted"/>
<reference evidence="2 3" key="1">
    <citation type="submission" date="2014-04" db="EMBL/GenBank/DDBJ databases">
        <authorList>
            <consortium name="DOE Joint Genome Institute"/>
            <person name="Kuo A."/>
            <person name="Kohler A."/>
            <person name="Nagy L.G."/>
            <person name="Floudas D."/>
            <person name="Copeland A."/>
            <person name="Barry K.W."/>
            <person name="Cichocki N."/>
            <person name="Veneault-Fourrey C."/>
            <person name="LaButti K."/>
            <person name="Lindquist E.A."/>
            <person name="Lipzen A."/>
            <person name="Lundell T."/>
            <person name="Morin E."/>
            <person name="Murat C."/>
            <person name="Sun H."/>
            <person name="Tunlid A."/>
            <person name="Henrissat B."/>
            <person name="Grigoriev I.V."/>
            <person name="Hibbett D.S."/>
            <person name="Martin F."/>
            <person name="Nordberg H.P."/>
            <person name="Cantor M.N."/>
            <person name="Hua S.X."/>
        </authorList>
    </citation>
    <scope>NUCLEOTIDE SEQUENCE [LARGE SCALE GENOMIC DNA]</scope>
    <source>
        <strain evidence="2 3">Foug A</strain>
    </source>
</reference>
<keyword evidence="1" id="KW-0472">Membrane</keyword>
<sequence>MDRCTSSLPTRSEWVLPPQLDLEPTRISRDIFGTSARPQDALAWLSGLLGVSTRPVSDTFVSILSRLQHLECLGFGRPIRNAFKTIRLVSVLSHLQHPSGKFRTFHRLLLCLLLFCGAFTDLLVLFWTLAPLVPLACLYYVLASPLLRLGGS</sequence>
<dbReference type="AlphaFoldDB" id="A0A0C3AJZ2"/>
<evidence type="ECO:0000256" key="1">
    <source>
        <dbReference type="SAM" id="Phobius"/>
    </source>
</evidence>
<dbReference type="HOGENOM" id="CLU_1723421_0_0_1"/>
<evidence type="ECO:0000313" key="3">
    <source>
        <dbReference type="Proteomes" id="UP000053989"/>
    </source>
</evidence>
<organism evidence="2 3">
    <name type="scientific">Scleroderma citrinum Foug A</name>
    <dbReference type="NCBI Taxonomy" id="1036808"/>
    <lineage>
        <taxon>Eukaryota</taxon>
        <taxon>Fungi</taxon>
        <taxon>Dikarya</taxon>
        <taxon>Basidiomycota</taxon>
        <taxon>Agaricomycotina</taxon>
        <taxon>Agaricomycetes</taxon>
        <taxon>Agaricomycetidae</taxon>
        <taxon>Boletales</taxon>
        <taxon>Sclerodermatineae</taxon>
        <taxon>Sclerodermataceae</taxon>
        <taxon>Scleroderma</taxon>
    </lineage>
</organism>
<reference evidence="3" key="2">
    <citation type="submission" date="2015-01" db="EMBL/GenBank/DDBJ databases">
        <title>Evolutionary Origins and Diversification of the Mycorrhizal Mutualists.</title>
        <authorList>
            <consortium name="DOE Joint Genome Institute"/>
            <consortium name="Mycorrhizal Genomics Consortium"/>
            <person name="Kohler A."/>
            <person name="Kuo A."/>
            <person name="Nagy L.G."/>
            <person name="Floudas D."/>
            <person name="Copeland A."/>
            <person name="Barry K.W."/>
            <person name="Cichocki N."/>
            <person name="Veneault-Fourrey C."/>
            <person name="LaButti K."/>
            <person name="Lindquist E.A."/>
            <person name="Lipzen A."/>
            <person name="Lundell T."/>
            <person name="Morin E."/>
            <person name="Murat C."/>
            <person name="Riley R."/>
            <person name="Ohm R."/>
            <person name="Sun H."/>
            <person name="Tunlid A."/>
            <person name="Henrissat B."/>
            <person name="Grigoriev I.V."/>
            <person name="Hibbett D.S."/>
            <person name="Martin F."/>
        </authorList>
    </citation>
    <scope>NUCLEOTIDE SEQUENCE [LARGE SCALE GENOMIC DNA]</scope>
    <source>
        <strain evidence="3">Foug A</strain>
    </source>
</reference>
<gene>
    <name evidence="2" type="ORF">SCLCIDRAFT_537439</name>
</gene>
<evidence type="ECO:0000313" key="2">
    <source>
        <dbReference type="EMBL" id="KIM65262.1"/>
    </source>
</evidence>
<keyword evidence="1" id="KW-1133">Transmembrane helix</keyword>
<dbReference type="Proteomes" id="UP000053989">
    <property type="component" value="Unassembled WGS sequence"/>
</dbReference>
<name>A0A0C3AJZ2_9AGAM</name>
<dbReference type="InParanoid" id="A0A0C3AJZ2"/>
<keyword evidence="3" id="KW-1185">Reference proteome</keyword>
<dbReference type="EMBL" id="KN822023">
    <property type="protein sequence ID" value="KIM65262.1"/>
    <property type="molecule type" value="Genomic_DNA"/>
</dbReference>
<accession>A0A0C3AJZ2</accession>
<protein>
    <submittedName>
        <fullName evidence="2">Uncharacterized protein</fullName>
    </submittedName>
</protein>
<feature type="transmembrane region" description="Helical" evidence="1">
    <location>
        <begin position="108"/>
        <end position="127"/>
    </location>
</feature>